<feature type="compositionally biased region" description="Polar residues" evidence="1">
    <location>
        <begin position="265"/>
        <end position="299"/>
    </location>
</feature>
<accession>A0A3R7W6F1</accession>
<evidence type="ECO:0000313" key="2">
    <source>
        <dbReference type="EMBL" id="RQM12670.1"/>
    </source>
</evidence>
<feature type="compositionally biased region" description="Low complexity" evidence="1">
    <location>
        <begin position="320"/>
        <end position="346"/>
    </location>
</feature>
<sequence length="361" mass="40305">MYNVLAKKFKGDDLAKILVEGAEKGHNDSKGSARKLLDYQVDKWQKAKRNEEDVFKLLKLDETDENPLESPVFPKWANFVWGRYPDDNPNEMILNKLSLFYKSKNALVGGLDALDWATPNSQNTAARKILEYQFKQWKNKGAKEVFDILDLHQTDSNLFSRPAFAAWVDFVSSKFSNKMEAFETTFSVIGLDYKDNLETILPILKRVYKNDLDKLLSEGTQIERVKPVAEKLQKAVVQRQQDGKLLLARKKLKNYDWEELPPAKRQNSNRPPAIGQNSKSPPGPATTSKLAPASTSKQASDLVLAQVLAPVPDPDPDPALDPVSASGPARASASDPSLDADSAPAAERPIIDLNKPPDERH</sequence>
<feature type="region of interest" description="Disordered" evidence="1">
    <location>
        <begin position="257"/>
        <end position="361"/>
    </location>
</feature>
<comment type="caution">
    <text evidence="2">The sequence shown here is derived from an EMBL/GenBank/DDBJ whole genome shotgun (WGS) entry which is preliminary data.</text>
</comment>
<dbReference type="AlphaFoldDB" id="A0A3R7W6F1"/>
<name>A0A3R7W6F1_9STRA</name>
<dbReference type="EMBL" id="QKXF01000316">
    <property type="protein sequence ID" value="RQM12670.1"/>
    <property type="molecule type" value="Genomic_DNA"/>
</dbReference>
<evidence type="ECO:0000313" key="3">
    <source>
        <dbReference type="Proteomes" id="UP000286097"/>
    </source>
</evidence>
<dbReference type="VEuPathDB" id="FungiDB:DD237_007479"/>
<protein>
    <recommendedName>
        <fullName evidence="4">RxLR effector protein</fullName>
    </recommendedName>
</protein>
<evidence type="ECO:0008006" key="4">
    <source>
        <dbReference type="Google" id="ProtNLM"/>
    </source>
</evidence>
<proteinExistence type="predicted"/>
<gene>
    <name evidence="2" type="ORF">DD237_007479</name>
</gene>
<dbReference type="Proteomes" id="UP000286097">
    <property type="component" value="Unassembled WGS sequence"/>
</dbReference>
<reference evidence="2 3" key="1">
    <citation type="submission" date="2018-06" db="EMBL/GenBank/DDBJ databases">
        <title>Comparative genomics of downy mildews reveals potential adaptations to biotrophy.</title>
        <authorList>
            <person name="Fletcher K."/>
            <person name="Klosterman S.J."/>
            <person name="Derevnina L."/>
            <person name="Martin F."/>
            <person name="Koike S."/>
            <person name="Reyes Chin-Wo S."/>
            <person name="Mou B."/>
            <person name="Michelmore R."/>
        </authorList>
    </citation>
    <scope>NUCLEOTIDE SEQUENCE [LARGE SCALE GENOMIC DNA]</scope>
    <source>
        <strain evidence="2 3">R13</strain>
    </source>
</reference>
<evidence type="ECO:0000256" key="1">
    <source>
        <dbReference type="SAM" id="MobiDB-lite"/>
    </source>
</evidence>
<organism evidence="2 3">
    <name type="scientific">Peronospora effusa</name>
    <dbReference type="NCBI Taxonomy" id="542832"/>
    <lineage>
        <taxon>Eukaryota</taxon>
        <taxon>Sar</taxon>
        <taxon>Stramenopiles</taxon>
        <taxon>Oomycota</taxon>
        <taxon>Peronosporomycetes</taxon>
        <taxon>Peronosporales</taxon>
        <taxon>Peronosporaceae</taxon>
        <taxon>Peronospora</taxon>
    </lineage>
</organism>